<gene>
    <name evidence="2" type="ORF">EDC38_0678</name>
</gene>
<dbReference type="OrthoDB" id="5704345at2"/>
<feature type="transmembrane region" description="Helical" evidence="1">
    <location>
        <begin position="70"/>
        <end position="92"/>
    </location>
</feature>
<keyword evidence="1" id="KW-1133">Transmembrane helix</keyword>
<feature type="transmembrane region" description="Helical" evidence="1">
    <location>
        <begin position="46"/>
        <end position="63"/>
    </location>
</feature>
<comment type="caution">
    <text evidence="2">The sequence shown here is derived from an EMBL/GenBank/DDBJ whole genome shotgun (WGS) entry which is preliminary data.</text>
</comment>
<dbReference type="AlphaFoldDB" id="A0A3N1NJW0"/>
<protein>
    <submittedName>
        <fullName evidence="2">Uncharacterized protein</fullName>
    </submittedName>
</protein>
<evidence type="ECO:0000256" key="1">
    <source>
        <dbReference type="SAM" id="Phobius"/>
    </source>
</evidence>
<keyword evidence="1" id="KW-0472">Membrane</keyword>
<proteinExistence type="predicted"/>
<sequence>MKKLLMVFGAGSLGGLGNSLVVWLFGMYGISQSLGVSIAPGLSPDWLYPRIVWGGLWGFLFLLPVLNNRLWAQTFVLSLFPTMIQLFLVFPYKTPHGIAGLGLGTLTPLLVIVFNWVWALVTAVALRMGR</sequence>
<keyword evidence="3" id="KW-1185">Reference proteome</keyword>
<reference evidence="2 3" key="1">
    <citation type="submission" date="2018-11" db="EMBL/GenBank/DDBJ databases">
        <title>Genomic Encyclopedia of Type Strains, Phase IV (KMG-IV): sequencing the most valuable type-strain genomes for metagenomic binning, comparative biology and taxonomic classification.</title>
        <authorList>
            <person name="Goeker M."/>
        </authorList>
    </citation>
    <scope>NUCLEOTIDE SEQUENCE [LARGE SCALE GENOMIC DNA]</scope>
    <source>
        <strain evidence="2 3">DSM 16974</strain>
    </source>
</reference>
<evidence type="ECO:0000313" key="2">
    <source>
        <dbReference type="EMBL" id="ROQ20084.1"/>
    </source>
</evidence>
<accession>A0A3N1NJW0</accession>
<keyword evidence="1" id="KW-0812">Transmembrane</keyword>
<dbReference type="EMBL" id="RJUK01000001">
    <property type="protein sequence ID" value="ROQ20084.1"/>
    <property type="molecule type" value="Genomic_DNA"/>
</dbReference>
<evidence type="ECO:0000313" key="3">
    <source>
        <dbReference type="Proteomes" id="UP000273643"/>
    </source>
</evidence>
<name>A0A3N1NJW0_9GAMM</name>
<feature type="transmembrane region" description="Helical" evidence="1">
    <location>
        <begin position="98"/>
        <end position="126"/>
    </location>
</feature>
<dbReference type="RefSeq" id="WP_024460106.1">
    <property type="nucleotide sequence ID" value="NZ_RJUK01000001.1"/>
</dbReference>
<organism evidence="2 3">
    <name type="scientific">Marinimicrobium koreense</name>
    <dbReference type="NCBI Taxonomy" id="306545"/>
    <lineage>
        <taxon>Bacteria</taxon>
        <taxon>Pseudomonadati</taxon>
        <taxon>Pseudomonadota</taxon>
        <taxon>Gammaproteobacteria</taxon>
        <taxon>Cellvibrionales</taxon>
        <taxon>Cellvibrionaceae</taxon>
        <taxon>Marinimicrobium</taxon>
    </lineage>
</organism>
<feature type="transmembrane region" description="Helical" evidence="1">
    <location>
        <begin position="7"/>
        <end position="26"/>
    </location>
</feature>
<dbReference type="Proteomes" id="UP000273643">
    <property type="component" value="Unassembled WGS sequence"/>
</dbReference>